<dbReference type="Proteomes" id="UP000034739">
    <property type="component" value="Unassembled WGS sequence"/>
</dbReference>
<evidence type="ECO:0000256" key="1">
    <source>
        <dbReference type="ARBA" id="ARBA00007164"/>
    </source>
</evidence>
<dbReference type="PATRIC" id="fig|1618445.3.peg.547"/>
<dbReference type="GO" id="GO:0006508">
    <property type="term" value="P:proteolysis"/>
    <property type="evidence" value="ECO:0007669"/>
    <property type="project" value="InterPro"/>
</dbReference>
<proteinExistence type="inferred from homology"/>
<feature type="active site" description="Proton acceptor" evidence="7">
    <location>
        <position position="110"/>
    </location>
</feature>
<dbReference type="GO" id="GO:0071555">
    <property type="term" value="P:cell wall organization"/>
    <property type="evidence" value="ECO:0007669"/>
    <property type="project" value="UniProtKB-KW"/>
</dbReference>
<keyword evidence="10" id="KW-0472">Membrane</keyword>
<reference evidence="12 13" key="1">
    <citation type="journal article" date="2015" name="Nature">
        <title>rRNA introns, odd ribosomes, and small enigmatic genomes across a large radiation of phyla.</title>
        <authorList>
            <person name="Brown C.T."/>
            <person name="Hug L.A."/>
            <person name="Thomas B.C."/>
            <person name="Sharon I."/>
            <person name="Castelle C.J."/>
            <person name="Singh A."/>
            <person name="Wilkins M.J."/>
            <person name="Williams K.H."/>
            <person name="Banfield J.F."/>
        </authorList>
    </citation>
    <scope>NUCLEOTIDE SEQUENCE [LARGE SCALE GENOMIC DNA]</scope>
</reference>
<evidence type="ECO:0000256" key="9">
    <source>
        <dbReference type="RuleBase" id="RU004016"/>
    </source>
</evidence>
<protein>
    <recommendedName>
        <fullName evidence="11">Peptidase S11 D-alanyl-D-alanine carboxypeptidase A N-terminal domain-containing protein</fullName>
    </recommendedName>
</protein>
<name>A0A0G1WC75_9BACT</name>
<dbReference type="InterPro" id="IPR012338">
    <property type="entry name" value="Beta-lactam/transpept-like"/>
</dbReference>
<accession>A0A0G1WC75</accession>
<keyword evidence="5" id="KW-0573">Peptidoglycan synthesis</keyword>
<dbReference type="InterPro" id="IPR018044">
    <property type="entry name" value="Peptidase_S11"/>
</dbReference>
<feature type="active site" evidence="7">
    <location>
        <position position="160"/>
    </location>
</feature>
<dbReference type="GO" id="GO:0009002">
    <property type="term" value="F:serine-type D-Ala-D-Ala carboxypeptidase activity"/>
    <property type="evidence" value="ECO:0007669"/>
    <property type="project" value="InterPro"/>
</dbReference>
<gene>
    <name evidence="12" type="ORF">UY16_C0016G0010</name>
</gene>
<feature type="transmembrane region" description="Helical" evidence="10">
    <location>
        <begin position="21"/>
        <end position="37"/>
    </location>
</feature>
<dbReference type="Gene3D" id="3.40.710.10">
    <property type="entry name" value="DD-peptidase/beta-lactamase superfamily"/>
    <property type="match status" value="1"/>
</dbReference>
<dbReference type="EMBL" id="LCOY01000016">
    <property type="protein sequence ID" value="KKU87918.1"/>
    <property type="molecule type" value="Genomic_DNA"/>
</dbReference>
<dbReference type="InterPro" id="IPR001967">
    <property type="entry name" value="Peptidase_S11_N"/>
</dbReference>
<evidence type="ECO:0000256" key="6">
    <source>
        <dbReference type="ARBA" id="ARBA00023316"/>
    </source>
</evidence>
<dbReference type="GO" id="GO:0008360">
    <property type="term" value="P:regulation of cell shape"/>
    <property type="evidence" value="ECO:0007669"/>
    <property type="project" value="UniProtKB-KW"/>
</dbReference>
<evidence type="ECO:0000313" key="13">
    <source>
        <dbReference type="Proteomes" id="UP000034739"/>
    </source>
</evidence>
<feature type="binding site" evidence="8">
    <location>
        <position position="267"/>
    </location>
    <ligand>
        <name>substrate</name>
    </ligand>
</feature>
<comment type="caution">
    <text evidence="12">The sequence shown here is derived from an EMBL/GenBank/DDBJ whole genome shotgun (WGS) entry which is preliminary data.</text>
</comment>
<evidence type="ECO:0000256" key="4">
    <source>
        <dbReference type="ARBA" id="ARBA00022960"/>
    </source>
</evidence>
<dbReference type="GO" id="GO:0009252">
    <property type="term" value="P:peptidoglycan biosynthetic process"/>
    <property type="evidence" value="ECO:0007669"/>
    <property type="project" value="UniProtKB-KW"/>
</dbReference>
<evidence type="ECO:0000256" key="2">
    <source>
        <dbReference type="ARBA" id="ARBA00022729"/>
    </source>
</evidence>
<evidence type="ECO:0000259" key="11">
    <source>
        <dbReference type="Pfam" id="PF00768"/>
    </source>
</evidence>
<dbReference type="AlphaFoldDB" id="A0A0G1WC75"/>
<evidence type="ECO:0000256" key="7">
    <source>
        <dbReference type="PIRSR" id="PIRSR618044-1"/>
    </source>
</evidence>
<evidence type="ECO:0000256" key="10">
    <source>
        <dbReference type="SAM" id="Phobius"/>
    </source>
</evidence>
<comment type="similarity">
    <text evidence="1 9">Belongs to the peptidase S11 family.</text>
</comment>
<keyword evidence="6" id="KW-0961">Cell wall biogenesis/degradation</keyword>
<keyword evidence="10" id="KW-0812">Transmembrane</keyword>
<keyword evidence="3" id="KW-0378">Hydrolase</keyword>
<dbReference type="PRINTS" id="PR00725">
    <property type="entry name" value="DADACBPTASE1"/>
</dbReference>
<feature type="active site" description="Acyl-ester intermediate" evidence="7">
    <location>
        <position position="107"/>
    </location>
</feature>
<keyword evidence="4" id="KW-0133">Cell shape</keyword>
<dbReference type="PANTHER" id="PTHR21581">
    <property type="entry name" value="D-ALANYL-D-ALANINE CARBOXYPEPTIDASE"/>
    <property type="match status" value="1"/>
</dbReference>
<evidence type="ECO:0000256" key="8">
    <source>
        <dbReference type="PIRSR" id="PIRSR618044-2"/>
    </source>
</evidence>
<dbReference type="PANTHER" id="PTHR21581:SF33">
    <property type="entry name" value="D-ALANYL-D-ALANINE CARBOXYPEPTIDASE DACB"/>
    <property type="match status" value="1"/>
</dbReference>
<feature type="domain" description="Peptidase S11 D-alanyl-D-alanine carboxypeptidase A N-terminal" evidence="11">
    <location>
        <begin position="77"/>
        <end position="296"/>
    </location>
</feature>
<sequence length="322" mass="35753">MPKKSGVIFRKSHWWIRSWDKLLYLAILIVFFLFYPGQNIYTRIVRPKTQGVRRLPFAIPTPAPYPTNVTGVYPGGELSAGGIIVLDIDSGVYLYKRNEEELLFPASTTKILTALVALDAYNLEDVVTVKTLSNEGQTMGLVAGERMTVENLLYGTLIASGNDSAWALAEHYEGGVDSFVAQMNEKAKALHLTKSTFTNPVGYDDPSHKMTPMDLARLAGVALTNRTIAKMVAIPQITISDVTHTYFHPLQNINQLLGKIPGVGGIKTGWTEEAGENLVTLVERGGHRIIIVVLKSRDRFGETAKLIDWVFGNYQWQVFQPD</sequence>
<evidence type="ECO:0000256" key="5">
    <source>
        <dbReference type="ARBA" id="ARBA00022984"/>
    </source>
</evidence>
<dbReference type="SUPFAM" id="SSF56601">
    <property type="entry name" value="beta-lactamase/transpeptidase-like"/>
    <property type="match status" value="1"/>
</dbReference>
<dbReference type="Pfam" id="PF00768">
    <property type="entry name" value="Peptidase_S11"/>
    <property type="match status" value="1"/>
</dbReference>
<organism evidence="12 13">
    <name type="scientific">Candidatus Gottesmanbacteria bacterium GW2011_GWA2_47_9</name>
    <dbReference type="NCBI Taxonomy" id="1618445"/>
    <lineage>
        <taxon>Bacteria</taxon>
        <taxon>Candidatus Gottesmaniibacteriota</taxon>
    </lineage>
</organism>
<evidence type="ECO:0000256" key="3">
    <source>
        <dbReference type="ARBA" id="ARBA00022801"/>
    </source>
</evidence>
<keyword evidence="10" id="KW-1133">Transmembrane helix</keyword>
<keyword evidence="2" id="KW-0732">Signal</keyword>
<evidence type="ECO:0000313" key="12">
    <source>
        <dbReference type="EMBL" id="KKU87918.1"/>
    </source>
</evidence>